<dbReference type="HOGENOM" id="CLU_2675045_0_0_1"/>
<protein>
    <submittedName>
        <fullName evidence="1">Uncharacterized protein</fullName>
    </submittedName>
</protein>
<name>J3M5Y1_ORYBR</name>
<reference evidence="1" key="1">
    <citation type="journal article" date="2013" name="Nat. Commun.">
        <title>Whole-genome sequencing of Oryza brachyantha reveals mechanisms underlying Oryza genome evolution.</title>
        <authorList>
            <person name="Chen J."/>
            <person name="Huang Q."/>
            <person name="Gao D."/>
            <person name="Wang J."/>
            <person name="Lang Y."/>
            <person name="Liu T."/>
            <person name="Li B."/>
            <person name="Bai Z."/>
            <person name="Luis Goicoechea J."/>
            <person name="Liang C."/>
            <person name="Chen C."/>
            <person name="Zhang W."/>
            <person name="Sun S."/>
            <person name="Liao Y."/>
            <person name="Zhang X."/>
            <person name="Yang L."/>
            <person name="Song C."/>
            <person name="Wang M."/>
            <person name="Shi J."/>
            <person name="Liu G."/>
            <person name="Liu J."/>
            <person name="Zhou H."/>
            <person name="Zhou W."/>
            <person name="Yu Q."/>
            <person name="An N."/>
            <person name="Chen Y."/>
            <person name="Cai Q."/>
            <person name="Wang B."/>
            <person name="Liu B."/>
            <person name="Min J."/>
            <person name="Huang Y."/>
            <person name="Wu H."/>
            <person name="Li Z."/>
            <person name="Zhang Y."/>
            <person name="Yin Y."/>
            <person name="Song W."/>
            <person name="Jiang J."/>
            <person name="Jackson S.A."/>
            <person name="Wing R.A."/>
            <person name="Wang J."/>
            <person name="Chen M."/>
        </authorList>
    </citation>
    <scope>NUCLEOTIDE SEQUENCE [LARGE SCALE GENOMIC DNA]</scope>
    <source>
        <strain evidence="1">cv. IRGC 101232</strain>
    </source>
</reference>
<accession>J3M5Y1</accession>
<proteinExistence type="predicted"/>
<dbReference type="EnsemblPlants" id="OB05G20050.1">
    <property type="protein sequence ID" value="OB05G20050.1"/>
    <property type="gene ID" value="OB05G20050"/>
</dbReference>
<evidence type="ECO:0000313" key="2">
    <source>
        <dbReference type="Proteomes" id="UP000006038"/>
    </source>
</evidence>
<dbReference type="Proteomes" id="UP000006038">
    <property type="component" value="Chromosome 5"/>
</dbReference>
<reference evidence="1" key="2">
    <citation type="submission" date="2013-04" db="UniProtKB">
        <authorList>
            <consortium name="EnsemblPlants"/>
        </authorList>
    </citation>
    <scope>IDENTIFICATION</scope>
</reference>
<evidence type="ECO:0000313" key="1">
    <source>
        <dbReference type="EnsemblPlants" id="OB05G20050.1"/>
    </source>
</evidence>
<keyword evidence="2" id="KW-1185">Reference proteome</keyword>
<sequence>MALLPHSDLDERGKINNLEKGNPRFQVAEIFPVIFNLKTQRQRVHNHRHMVRDYGTVWGDLDSDKQLFGNQLLRI</sequence>
<dbReference type="Gramene" id="OB05G20050.1">
    <property type="protein sequence ID" value="OB05G20050.1"/>
    <property type="gene ID" value="OB05G20050"/>
</dbReference>
<organism evidence="1">
    <name type="scientific">Oryza brachyantha</name>
    <name type="common">malo sina</name>
    <dbReference type="NCBI Taxonomy" id="4533"/>
    <lineage>
        <taxon>Eukaryota</taxon>
        <taxon>Viridiplantae</taxon>
        <taxon>Streptophyta</taxon>
        <taxon>Embryophyta</taxon>
        <taxon>Tracheophyta</taxon>
        <taxon>Spermatophyta</taxon>
        <taxon>Magnoliopsida</taxon>
        <taxon>Liliopsida</taxon>
        <taxon>Poales</taxon>
        <taxon>Poaceae</taxon>
        <taxon>BOP clade</taxon>
        <taxon>Oryzoideae</taxon>
        <taxon>Oryzeae</taxon>
        <taxon>Oryzinae</taxon>
        <taxon>Oryza</taxon>
    </lineage>
</organism>
<dbReference type="AlphaFoldDB" id="J3M5Y1"/>